<keyword evidence="3" id="KW-1185">Reference proteome</keyword>
<gene>
    <name evidence="2" type="ORF">DHEL01_v200267</name>
</gene>
<reference evidence="2" key="1">
    <citation type="submission" date="2017-09" db="EMBL/GenBank/DDBJ databases">
        <title>Polyketide synthases of a Diaporthe helianthi virulent isolate.</title>
        <authorList>
            <person name="Baroncelli R."/>
        </authorList>
    </citation>
    <scope>NUCLEOTIDE SEQUENCE [LARGE SCALE GENOMIC DNA]</scope>
    <source>
        <strain evidence="2">7/96</strain>
    </source>
</reference>
<evidence type="ECO:0000313" key="3">
    <source>
        <dbReference type="Proteomes" id="UP000094444"/>
    </source>
</evidence>
<evidence type="ECO:0000313" key="2">
    <source>
        <dbReference type="EMBL" id="POS81337.1"/>
    </source>
</evidence>
<feature type="compositionally biased region" description="Low complexity" evidence="1">
    <location>
        <begin position="82"/>
        <end position="93"/>
    </location>
</feature>
<dbReference type="AlphaFoldDB" id="A0A2P5IFP9"/>
<feature type="compositionally biased region" description="Polar residues" evidence="1">
    <location>
        <begin position="11"/>
        <end position="20"/>
    </location>
</feature>
<organism evidence="2 3">
    <name type="scientific">Diaporthe helianthi</name>
    <dbReference type="NCBI Taxonomy" id="158607"/>
    <lineage>
        <taxon>Eukaryota</taxon>
        <taxon>Fungi</taxon>
        <taxon>Dikarya</taxon>
        <taxon>Ascomycota</taxon>
        <taxon>Pezizomycotina</taxon>
        <taxon>Sordariomycetes</taxon>
        <taxon>Sordariomycetidae</taxon>
        <taxon>Diaporthales</taxon>
        <taxon>Diaporthaceae</taxon>
        <taxon>Diaporthe</taxon>
    </lineage>
</organism>
<dbReference type="EMBL" id="MAVT02000010">
    <property type="protein sequence ID" value="POS81337.1"/>
    <property type="molecule type" value="Genomic_DNA"/>
</dbReference>
<proteinExistence type="predicted"/>
<dbReference type="InParanoid" id="A0A2P5IFP9"/>
<dbReference type="OrthoDB" id="5237313at2759"/>
<feature type="region of interest" description="Disordered" evidence="1">
    <location>
        <begin position="82"/>
        <end position="103"/>
    </location>
</feature>
<sequence length="915" mass="101608">MGDDDRPQDGDTGTTASQTPAKPDVQVGMLARNNLTRAFVFGQPSERKSTSGDLPSTPSSIFVAANSQSPFANIRASTAANNANSQAKASQTSPQLLPCVPANLDTPDDDQALAILMKNKTVTGLLQNAFNTRVEEHQRKVERAYNERLLELEEYTRSWRDTTKELWLAVRKGTSNFNKDEWESLRWKGPQDAGHDFDPERPMKVQEVVEKELGSDETVTCTSSNEYGAFHTDPHFNLLNWTNNSGCGSKDFKTFAHQIVSFLKTGSPRLVFRHETKFGTIKYRSITSVESTIHKVNKTDVVIELTPPNVALLGKAFCYLKDTNDRIFQQVNTDCEKSVSAAELSFIFDRFSREPTKRFMDILPLYDGNHRVSSDLFAVNINISAIPKRLLIARPRYSIDGNISGAKFFDVASGAYTARQESGIVPVSFGATTPALSPSGSTSAEAGYKSTGLRSDQVSHHTSAGIVPDLTQSGPSQEWITDIKGTATDFTSLSSPPSLLMGSSYLEDEGLSKFLKTPPSCGRVLFRHPDSVQNYTYLSWKDLKHENNPELTCADIVVELTHQNMFLLWKAFCFLRDRSNYLFSKIAGPLSEVSRKAFDDLNEKLDRHYRGSLPPKRQRRFIRSLLLPRKASSEDELYETQAVGAPFNRRLVIARPYHQGKRVIGAEFFDAGSGRRKTRVSAEQIIITEETTTLEDLGRLLEKTIQMGVFPATGQGHATTNITPEIELPGLESGVVPKRSQNEVPEQSGNSFHAARSLLDANNTLRYAGLEQQKATPVSKSAAPPQPLLFQRTLDLSNSLDELRDGPRRAESNPAAHGQWLAIGGEAQDVRSPSPKWDRNSIANYRSHPRVVEDELLLLAPTNQQTHDTSSDGIETSDLIMLDEQPEGVTFRCRRKRRLPAAGQKAQMAKRAKPS</sequence>
<dbReference type="Proteomes" id="UP000094444">
    <property type="component" value="Unassembled WGS sequence"/>
</dbReference>
<evidence type="ECO:0000256" key="1">
    <source>
        <dbReference type="SAM" id="MobiDB-lite"/>
    </source>
</evidence>
<accession>A0A2P5IFP9</accession>
<name>A0A2P5IFP9_DIAHE</name>
<feature type="region of interest" description="Disordered" evidence="1">
    <location>
        <begin position="1"/>
        <end position="27"/>
    </location>
</feature>
<protein>
    <submittedName>
        <fullName evidence="2">Uncharacterized protein</fullName>
    </submittedName>
</protein>
<comment type="caution">
    <text evidence="2">The sequence shown here is derived from an EMBL/GenBank/DDBJ whole genome shotgun (WGS) entry which is preliminary data.</text>
</comment>